<organism evidence="1 2">
    <name type="scientific">Dallia pectoralis</name>
    <name type="common">Alaska blackfish</name>
    <dbReference type="NCBI Taxonomy" id="75939"/>
    <lineage>
        <taxon>Eukaryota</taxon>
        <taxon>Metazoa</taxon>
        <taxon>Chordata</taxon>
        <taxon>Craniata</taxon>
        <taxon>Vertebrata</taxon>
        <taxon>Euteleostomi</taxon>
        <taxon>Actinopterygii</taxon>
        <taxon>Neopterygii</taxon>
        <taxon>Teleostei</taxon>
        <taxon>Protacanthopterygii</taxon>
        <taxon>Esociformes</taxon>
        <taxon>Umbridae</taxon>
        <taxon>Dallia</taxon>
    </lineage>
</organism>
<dbReference type="EMBL" id="CM055746">
    <property type="protein sequence ID" value="KAJ7996958.1"/>
    <property type="molecule type" value="Genomic_DNA"/>
</dbReference>
<accession>A0ACC2G050</accession>
<sequence>MTTPPSGYADEKQRPTQQPKGYAAEVRAQVLCSAFISWAGQSAPLIKLIRAALSPVWLGAPSWDTPSLATPRGSRMGWGGGRCEEDCFPLDLPSSPGATNGLSHYNRAAPSSPGQVWKSSGEKATELQ</sequence>
<gene>
    <name evidence="1" type="ORF">DPEC_G00223920</name>
</gene>
<keyword evidence="2" id="KW-1185">Reference proteome</keyword>
<evidence type="ECO:0000313" key="1">
    <source>
        <dbReference type="EMBL" id="KAJ7996958.1"/>
    </source>
</evidence>
<comment type="caution">
    <text evidence="1">The sequence shown here is derived from an EMBL/GenBank/DDBJ whole genome shotgun (WGS) entry which is preliminary data.</text>
</comment>
<dbReference type="Proteomes" id="UP001157502">
    <property type="component" value="Chromosome 19"/>
</dbReference>
<evidence type="ECO:0000313" key="2">
    <source>
        <dbReference type="Proteomes" id="UP001157502"/>
    </source>
</evidence>
<reference evidence="1" key="1">
    <citation type="submission" date="2021-05" db="EMBL/GenBank/DDBJ databases">
        <authorList>
            <person name="Pan Q."/>
            <person name="Jouanno E."/>
            <person name="Zahm M."/>
            <person name="Klopp C."/>
            <person name="Cabau C."/>
            <person name="Louis A."/>
            <person name="Berthelot C."/>
            <person name="Parey E."/>
            <person name="Roest Crollius H."/>
            <person name="Montfort J."/>
            <person name="Robinson-Rechavi M."/>
            <person name="Bouchez O."/>
            <person name="Lampietro C."/>
            <person name="Lopez Roques C."/>
            <person name="Donnadieu C."/>
            <person name="Postlethwait J."/>
            <person name="Bobe J."/>
            <person name="Dillon D."/>
            <person name="Chandos A."/>
            <person name="von Hippel F."/>
            <person name="Guiguen Y."/>
        </authorList>
    </citation>
    <scope>NUCLEOTIDE SEQUENCE</scope>
    <source>
        <strain evidence="1">YG-Jan2019</strain>
    </source>
</reference>
<proteinExistence type="predicted"/>
<protein>
    <submittedName>
        <fullName evidence="1">Uncharacterized protein</fullName>
    </submittedName>
</protein>
<name>A0ACC2G050_DALPE</name>